<keyword evidence="2" id="KW-1185">Reference proteome</keyword>
<dbReference type="EMBL" id="OX459963">
    <property type="protein sequence ID" value="CAI9167747.1"/>
    <property type="molecule type" value="Genomic_DNA"/>
</dbReference>
<reference evidence="1" key="1">
    <citation type="submission" date="2023-04" db="EMBL/GenBank/DDBJ databases">
        <authorList>
            <consortium name="ELIXIR-Norway"/>
        </authorList>
    </citation>
    <scope>NUCLEOTIDE SEQUENCE [LARGE SCALE GENOMIC DNA]</scope>
</reference>
<sequence>MFLGTRVKLVFPLPPLCLFSFEGKELDWLGMWHQEPIFPMCLTTAPSGSFNLGLTHPVGDLYGALTYVQRRQQEEAAVWKDDFLCAMLAFSPSPVPHPFPPKKLSFKGM</sequence>
<gene>
    <name evidence="1" type="ORF">MRATA1EN1_LOCUS16709</name>
</gene>
<name>A0ABN8Z1M2_RANTA</name>
<evidence type="ECO:0000313" key="2">
    <source>
        <dbReference type="Proteomes" id="UP001176941"/>
    </source>
</evidence>
<evidence type="ECO:0000313" key="1">
    <source>
        <dbReference type="EMBL" id="CAI9167747.1"/>
    </source>
</evidence>
<proteinExistence type="predicted"/>
<accession>A0ABN8Z1M2</accession>
<protein>
    <submittedName>
        <fullName evidence="1">Uncharacterized protein</fullName>
    </submittedName>
</protein>
<organism evidence="1 2">
    <name type="scientific">Rangifer tarandus platyrhynchus</name>
    <name type="common">Svalbard reindeer</name>
    <dbReference type="NCBI Taxonomy" id="3082113"/>
    <lineage>
        <taxon>Eukaryota</taxon>
        <taxon>Metazoa</taxon>
        <taxon>Chordata</taxon>
        <taxon>Craniata</taxon>
        <taxon>Vertebrata</taxon>
        <taxon>Euteleostomi</taxon>
        <taxon>Mammalia</taxon>
        <taxon>Eutheria</taxon>
        <taxon>Laurasiatheria</taxon>
        <taxon>Artiodactyla</taxon>
        <taxon>Ruminantia</taxon>
        <taxon>Pecora</taxon>
        <taxon>Cervidae</taxon>
        <taxon>Odocoileinae</taxon>
        <taxon>Rangifer</taxon>
    </lineage>
</organism>
<dbReference type="Proteomes" id="UP001176941">
    <property type="component" value="Chromosome 27"/>
</dbReference>